<name>A0A433SSS1_ELYCH</name>
<dbReference type="PANTHER" id="PTHR35087">
    <property type="entry name" value="SIMILAR TO HYPOTHETICAL PROTEIN FLJ40298"/>
    <property type="match status" value="1"/>
</dbReference>
<dbReference type="OrthoDB" id="9971371at2759"/>
<dbReference type="Proteomes" id="UP000271974">
    <property type="component" value="Unassembled WGS sequence"/>
</dbReference>
<evidence type="ECO:0000313" key="2">
    <source>
        <dbReference type="EMBL" id="RUS72291.1"/>
    </source>
</evidence>
<evidence type="ECO:0000256" key="1">
    <source>
        <dbReference type="SAM" id="MobiDB-lite"/>
    </source>
</evidence>
<comment type="caution">
    <text evidence="2">The sequence shown here is derived from an EMBL/GenBank/DDBJ whole genome shotgun (WGS) entry which is preliminary data.</text>
</comment>
<dbReference type="PANTHER" id="PTHR35087:SF1">
    <property type="entry name" value="RIKEN CDNA 4930505A04 GENE"/>
    <property type="match status" value="1"/>
</dbReference>
<reference evidence="2 3" key="1">
    <citation type="submission" date="2019-01" db="EMBL/GenBank/DDBJ databases">
        <title>A draft genome assembly of the solar-powered sea slug Elysia chlorotica.</title>
        <authorList>
            <person name="Cai H."/>
            <person name="Li Q."/>
            <person name="Fang X."/>
            <person name="Li J."/>
            <person name="Curtis N.E."/>
            <person name="Altenburger A."/>
            <person name="Shibata T."/>
            <person name="Feng M."/>
            <person name="Maeda T."/>
            <person name="Schwartz J.A."/>
            <person name="Shigenobu S."/>
            <person name="Lundholm N."/>
            <person name="Nishiyama T."/>
            <person name="Yang H."/>
            <person name="Hasebe M."/>
            <person name="Li S."/>
            <person name="Pierce S.K."/>
            <person name="Wang J."/>
        </authorList>
    </citation>
    <scope>NUCLEOTIDE SEQUENCE [LARGE SCALE GENOMIC DNA]</scope>
    <source>
        <strain evidence="2">EC2010</strain>
        <tissue evidence="2">Whole organism of an adult</tissue>
    </source>
</reference>
<dbReference type="EMBL" id="RQTK01001085">
    <property type="protein sequence ID" value="RUS72291.1"/>
    <property type="molecule type" value="Genomic_DNA"/>
</dbReference>
<feature type="non-terminal residue" evidence="2">
    <location>
        <position position="1"/>
    </location>
</feature>
<organism evidence="2 3">
    <name type="scientific">Elysia chlorotica</name>
    <name type="common">Eastern emerald elysia</name>
    <name type="synonym">Sea slug</name>
    <dbReference type="NCBI Taxonomy" id="188477"/>
    <lineage>
        <taxon>Eukaryota</taxon>
        <taxon>Metazoa</taxon>
        <taxon>Spiralia</taxon>
        <taxon>Lophotrochozoa</taxon>
        <taxon>Mollusca</taxon>
        <taxon>Gastropoda</taxon>
        <taxon>Heterobranchia</taxon>
        <taxon>Euthyneura</taxon>
        <taxon>Panpulmonata</taxon>
        <taxon>Sacoglossa</taxon>
        <taxon>Placobranchoidea</taxon>
        <taxon>Plakobranchidae</taxon>
        <taxon>Elysia</taxon>
    </lineage>
</organism>
<feature type="region of interest" description="Disordered" evidence="1">
    <location>
        <begin position="163"/>
        <end position="195"/>
    </location>
</feature>
<gene>
    <name evidence="2" type="ORF">EGW08_019937</name>
</gene>
<evidence type="ECO:0000313" key="3">
    <source>
        <dbReference type="Proteomes" id="UP000271974"/>
    </source>
</evidence>
<dbReference type="Pfam" id="PF15667">
    <property type="entry name" value="CMIP6"/>
    <property type="match status" value="1"/>
</dbReference>
<dbReference type="InterPro" id="IPR031365">
    <property type="entry name" value="CMIP6"/>
</dbReference>
<protein>
    <submittedName>
        <fullName evidence="2">Uncharacterized protein</fullName>
    </submittedName>
</protein>
<dbReference type="AlphaFoldDB" id="A0A433SSS1"/>
<keyword evidence="3" id="KW-1185">Reference proteome</keyword>
<proteinExistence type="predicted"/>
<accession>A0A433SSS1</accession>
<sequence>VYTKPVQHEEAQWWPSRANPGSLIVPPYAEDTHYRADFNYRHGERPTGSGRHTAHVNREAALGSIPVNYLRERDGSQRFYKEGFSYEHMYNCRSDPNYPIRGKRHGAFIWNRMDPVSQQKFIDYHLRLNEEEKQAQITGEEGPLALQQKTGSAPVIRSANHKQDVGKSCSPCKPLSPLKRRQSSEKSLKSPKSPAAQVCKPAEVASCSGAAGVVLESKPVPAAAPEKSPEIYENPTAPQCALTVEKSKESFADEKV</sequence>